<evidence type="ECO:0000313" key="5">
    <source>
        <dbReference type="Proteomes" id="UP001498476"/>
    </source>
</evidence>
<dbReference type="InterPro" id="IPR001138">
    <property type="entry name" value="Zn2Cys6_DnaBD"/>
</dbReference>
<accession>A0ABR1HNH2</accession>
<evidence type="ECO:0000256" key="2">
    <source>
        <dbReference type="SAM" id="MobiDB-lite"/>
    </source>
</evidence>
<proteinExistence type="predicted"/>
<dbReference type="SMART" id="SM00066">
    <property type="entry name" value="GAL4"/>
    <property type="match status" value="1"/>
</dbReference>
<evidence type="ECO:0000313" key="4">
    <source>
        <dbReference type="EMBL" id="KAK7422712.1"/>
    </source>
</evidence>
<dbReference type="CDD" id="cd00067">
    <property type="entry name" value="GAL4"/>
    <property type="match status" value="1"/>
</dbReference>
<name>A0ABR1HNH2_9HYPO</name>
<dbReference type="PANTHER" id="PTHR37534">
    <property type="entry name" value="TRANSCRIPTIONAL ACTIVATOR PROTEIN UGA3"/>
    <property type="match status" value="1"/>
</dbReference>
<evidence type="ECO:0000259" key="3">
    <source>
        <dbReference type="PROSITE" id="PS50048"/>
    </source>
</evidence>
<keyword evidence="5" id="KW-1185">Reference proteome</keyword>
<protein>
    <recommendedName>
        <fullName evidence="3">Zn(2)-C6 fungal-type domain-containing protein</fullName>
    </recommendedName>
</protein>
<dbReference type="Pfam" id="PF00172">
    <property type="entry name" value="Zn_clus"/>
    <property type="match status" value="1"/>
</dbReference>
<feature type="region of interest" description="Disordered" evidence="2">
    <location>
        <begin position="89"/>
        <end position="125"/>
    </location>
</feature>
<dbReference type="PROSITE" id="PS50048">
    <property type="entry name" value="ZN2_CY6_FUNGAL_2"/>
    <property type="match status" value="1"/>
</dbReference>
<reference evidence="4 5" key="1">
    <citation type="journal article" date="2025" name="Microbiol. Resour. Announc.">
        <title>Draft genome sequences for Neonectria magnoliae and Neonectria punicea, canker pathogens of Liriodendron tulipifera and Acer saccharum in West Virginia.</title>
        <authorList>
            <person name="Petronek H.M."/>
            <person name="Kasson M.T."/>
            <person name="Metheny A.M."/>
            <person name="Stauder C.M."/>
            <person name="Lovett B."/>
            <person name="Lynch S.C."/>
            <person name="Garnas J.R."/>
            <person name="Kasson L.R."/>
            <person name="Stajich J.E."/>
        </authorList>
    </citation>
    <scope>NUCLEOTIDE SEQUENCE [LARGE SCALE GENOMIC DNA]</scope>
    <source>
        <strain evidence="4 5">NRRL 64653</strain>
    </source>
</reference>
<dbReference type="PROSITE" id="PS00463">
    <property type="entry name" value="ZN2_CY6_FUNGAL_1"/>
    <property type="match status" value="1"/>
</dbReference>
<sequence length="594" mass="65411">MADTGAKTRLRRTRTGCFKCRMRRRKCDEGKPSCRRCVDGGFECQYGTRLSFLEKNAKTAGSSERVSKPAYGKLRFVVPESVTVQENIQFQDDDSPSRDSESTNPLPLPGQILPKDNPELLPQPPTLINAALENPALGNTVLDTLATPSPGGHGNNLAANGSYTVGISPSNAAYETALDGLLSLGHDNYAPPPVTSQILESESYFGSPPNPQHDFSPGRLEPPSKPSVGAFQNCAHLPQDRAVQLLRHYRYNIAPWLDIGDVSQTFGLLIPRISMDSIPVLDSLLALSMTTLGEHVDLNFDQGIVQPDPTGPSVDILHSVLAFAFVALRRHVVVAPTSWQSPSKNLTFGLLNSTSFQEHYPKVNLAVSWMILRLDLSVGLMNGSPVSISNLLSYGASSPMSGMCRESLKYDREPVLLCAQVLNHCFGQDLPTTPGIHLRPSTAQNWKSLTESLNMWYNNRPRDFKPMWEVEESEELFPLVLFTNGAAVLANQLYHTSMLLLLQNRPRTLPKGHGRSVLVSPLWHAQRVCAISLNNDTKTSWDFSLLASFYLAAKCMTYEPQQHAILRGMGRIGSLTGWNVNALSAQLVQVWQPD</sequence>
<dbReference type="EMBL" id="JAZAVJ010000014">
    <property type="protein sequence ID" value="KAK7422712.1"/>
    <property type="molecule type" value="Genomic_DNA"/>
</dbReference>
<dbReference type="PANTHER" id="PTHR37534:SF24">
    <property type="entry name" value="MISCELLANEOUS ZN(II)2CYS6 TRANSCRIPTION FACTOR (EUROFUNG)-RELATED"/>
    <property type="match status" value="1"/>
</dbReference>
<gene>
    <name evidence="4" type="ORF">QQX98_001500</name>
</gene>
<dbReference type="SUPFAM" id="SSF57701">
    <property type="entry name" value="Zn2/Cys6 DNA-binding domain"/>
    <property type="match status" value="1"/>
</dbReference>
<comment type="caution">
    <text evidence="4">The sequence shown here is derived from an EMBL/GenBank/DDBJ whole genome shotgun (WGS) entry which is preliminary data.</text>
</comment>
<dbReference type="Proteomes" id="UP001498476">
    <property type="component" value="Unassembled WGS sequence"/>
</dbReference>
<dbReference type="Gene3D" id="4.10.240.10">
    <property type="entry name" value="Zn(2)-C6 fungal-type DNA-binding domain"/>
    <property type="match status" value="1"/>
</dbReference>
<keyword evidence="1" id="KW-0539">Nucleus</keyword>
<organism evidence="4 5">
    <name type="scientific">Neonectria punicea</name>
    <dbReference type="NCBI Taxonomy" id="979145"/>
    <lineage>
        <taxon>Eukaryota</taxon>
        <taxon>Fungi</taxon>
        <taxon>Dikarya</taxon>
        <taxon>Ascomycota</taxon>
        <taxon>Pezizomycotina</taxon>
        <taxon>Sordariomycetes</taxon>
        <taxon>Hypocreomycetidae</taxon>
        <taxon>Hypocreales</taxon>
        <taxon>Nectriaceae</taxon>
        <taxon>Neonectria</taxon>
    </lineage>
</organism>
<dbReference type="InterPro" id="IPR036864">
    <property type="entry name" value="Zn2-C6_fun-type_DNA-bd_sf"/>
</dbReference>
<feature type="domain" description="Zn(2)-C6 fungal-type" evidence="3">
    <location>
        <begin position="16"/>
        <end position="46"/>
    </location>
</feature>
<evidence type="ECO:0000256" key="1">
    <source>
        <dbReference type="ARBA" id="ARBA00023242"/>
    </source>
</evidence>